<dbReference type="InterPro" id="IPR036390">
    <property type="entry name" value="WH_DNA-bd_sf"/>
</dbReference>
<evidence type="ECO:0000259" key="1">
    <source>
        <dbReference type="PROSITE" id="PS50186"/>
    </source>
</evidence>
<dbReference type="InterPro" id="IPR008936">
    <property type="entry name" value="Rho_GTPase_activation_prot"/>
</dbReference>
<feature type="domain" description="DEP" evidence="1">
    <location>
        <begin position="30"/>
        <end position="114"/>
    </location>
</feature>
<dbReference type="Pfam" id="PF00610">
    <property type="entry name" value="DEP"/>
    <property type="match status" value="1"/>
</dbReference>
<dbReference type="Pfam" id="PF00620">
    <property type="entry name" value="RhoGAP"/>
    <property type="match status" value="1"/>
</dbReference>
<feature type="domain" description="Rho-GAP" evidence="2">
    <location>
        <begin position="181"/>
        <end position="388"/>
    </location>
</feature>
<dbReference type="SMART" id="SM00049">
    <property type="entry name" value="DEP"/>
    <property type="match status" value="1"/>
</dbReference>
<dbReference type="SUPFAM" id="SSF48350">
    <property type="entry name" value="GTPase activation domain, GAP"/>
    <property type="match status" value="1"/>
</dbReference>
<name>A0A6P7SP75_9MOLL</name>
<dbReference type="InterPro" id="IPR000198">
    <property type="entry name" value="RhoGAP_dom"/>
</dbReference>
<dbReference type="InterPro" id="IPR036388">
    <property type="entry name" value="WH-like_DNA-bd_sf"/>
</dbReference>
<dbReference type="Proteomes" id="UP000515154">
    <property type="component" value="Linkage group LG8"/>
</dbReference>
<evidence type="ECO:0000313" key="3">
    <source>
        <dbReference type="Proteomes" id="UP000515154"/>
    </source>
</evidence>
<accession>A0A6P7SP75</accession>
<evidence type="ECO:0000259" key="2">
    <source>
        <dbReference type="PROSITE" id="PS50238"/>
    </source>
</evidence>
<keyword evidence="3" id="KW-1185">Reference proteome</keyword>
<dbReference type="PROSITE" id="PS50238">
    <property type="entry name" value="RHOGAP"/>
    <property type="match status" value="1"/>
</dbReference>
<evidence type="ECO:0000313" key="4">
    <source>
        <dbReference type="RefSeq" id="XP_029639868.1"/>
    </source>
</evidence>
<dbReference type="RefSeq" id="XP_029639868.1">
    <property type="nucleotide sequence ID" value="XM_029784008.2"/>
</dbReference>
<dbReference type="PANTHER" id="PTHR16206:SF4">
    <property type="entry name" value="PROTEIN LET-99"/>
    <property type="match status" value="1"/>
</dbReference>
<reference evidence="4" key="1">
    <citation type="submission" date="2025-08" db="UniProtKB">
        <authorList>
            <consortium name="RefSeq"/>
        </authorList>
    </citation>
    <scope>IDENTIFICATION</scope>
</reference>
<gene>
    <name evidence="4" type="primary">LOC115214929</name>
</gene>
<dbReference type="InterPro" id="IPR000591">
    <property type="entry name" value="DEP_dom"/>
</dbReference>
<dbReference type="Gene3D" id="1.10.555.10">
    <property type="entry name" value="Rho GTPase activation protein"/>
    <property type="match status" value="1"/>
</dbReference>
<sequence length="512" mass="59280">MNSNIVANEDDDFSGPYRATKIWNTIIRAFKHGMPIGRRRRYMKVYDKAFTATEALEWMHKYLKSNPNFGSDITKQQTVQLMGKLLKARIFEDVQGSKKKREFAEGGRVYRFNQSSPAKDSRVPLSARMDLMNAAPGQKTVISKSEKSKTTSKFKSLAIPKCHLVAKPLSLESMEAVWRMVTLHRLQKTIGYNTLEEFLDASLVNGRHIMHNCLYVNKSGVVGNVNTKDQLPHWILSAMKCLVHWPNKVDDNFAIYPGFEKDVFRAVSEYFQGLTEPLLTHSLYETITNVFAAVWSMTDEERVKQAVQLALLLIPPSNRRKLHLLLRFLSKIHNNNELQLAQNSEDLRNLTVDTFYQSVLCSPDASDMDTNLAKHFLWYLVENHDFVMQVPCDLRKQVEERLSEIQRVQVVYSSDDKGSTTYCRQIPLSAYEKESLQHSTEALRDLLKKIVADEKMNFKEKRKRLSEFQKLYPKIYENELGFRNPIPAAPPLKIQRNIHLPRPLRRLRTLRS</sequence>
<dbReference type="PROSITE" id="PS50186">
    <property type="entry name" value="DEP"/>
    <property type="match status" value="1"/>
</dbReference>
<dbReference type="Gene3D" id="1.10.10.10">
    <property type="entry name" value="Winged helix-like DNA-binding domain superfamily/Winged helix DNA-binding domain"/>
    <property type="match status" value="1"/>
</dbReference>
<dbReference type="SUPFAM" id="SSF46785">
    <property type="entry name" value="Winged helix' DNA-binding domain"/>
    <property type="match status" value="1"/>
</dbReference>
<dbReference type="PANTHER" id="PTHR16206">
    <property type="entry name" value="DEP DOMAIN-CONTAINING"/>
    <property type="match status" value="1"/>
</dbReference>
<organism evidence="3 4">
    <name type="scientific">Octopus sinensis</name>
    <name type="common">East Asian common octopus</name>
    <dbReference type="NCBI Taxonomy" id="2607531"/>
    <lineage>
        <taxon>Eukaryota</taxon>
        <taxon>Metazoa</taxon>
        <taxon>Spiralia</taxon>
        <taxon>Lophotrochozoa</taxon>
        <taxon>Mollusca</taxon>
        <taxon>Cephalopoda</taxon>
        <taxon>Coleoidea</taxon>
        <taxon>Octopodiformes</taxon>
        <taxon>Octopoda</taxon>
        <taxon>Incirrata</taxon>
        <taxon>Octopodidae</taxon>
        <taxon>Octopus</taxon>
    </lineage>
</organism>
<protein>
    <submittedName>
        <fullName evidence="4">DEP domain-containing protein 1A isoform X4</fullName>
    </submittedName>
</protein>
<proteinExistence type="predicted"/>
<dbReference type="AlphaFoldDB" id="A0A6P7SP75"/>
<dbReference type="GO" id="GO:0035556">
    <property type="term" value="P:intracellular signal transduction"/>
    <property type="evidence" value="ECO:0007669"/>
    <property type="project" value="InterPro"/>
</dbReference>